<feature type="region of interest" description="Disordered" evidence="6">
    <location>
        <begin position="304"/>
        <end position="326"/>
    </location>
</feature>
<dbReference type="PROSITE" id="PS51221">
    <property type="entry name" value="TTL"/>
    <property type="match status" value="1"/>
</dbReference>
<dbReference type="GO" id="GO:0000226">
    <property type="term" value="P:microtubule cytoskeleton organization"/>
    <property type="evidence" value="ECO:0007669"/>
    <property type="project" value="TreeGrafter"/>
</dbReference>
<dbReference type="Pfam" id="PF03133">
    <property type="entry name" value="TTL"/>
    <property type="match status" value="1"/>
</dbReference>
<organism evidence="7">
    <name type="scientific">Spironucleus salmonicida</name>
    <dbReference type="NCBI Taxonomy" id="348837"/>
    <lineage>
        <taxon>Eukaryota</taxon>
        <taxon>Metamonada</taxon>
        <taxon>Diplomonadida</taxon>
        <taxon>Hexamitidae</taxon>
        <taxon>Hexamitinae</taxon>
        <taxon>Spironucleus</taxon>
    </lineage>
</organism>
<evidence type="ECO:0000313" key="9">
    <source>
        <dbReference type="Proteomes" id="UP000018208"/>
    </source>
</evidence>
<sequence>MSDWRNPIKPLDTVNAVFDLFTIANPNKNRKFKKLRQFKPEKQTNGIDIHEIHIAYDQNAKKKLQRATSCQKGKIEQNVMEKIIQNIDNPFQCGGAYCPARVVNMTPFNSKPESICVKGSNTEQLRANNEDIINDLLIDDFEIQMDSVIKLSKSDDNIVCKSVIQELALSYKQKQLEISNINQDDSGKKLDGYFDQFNMNELKLDGLNGIHMKQEVQININEFHQDQKVQSYETENQQQSKRILLLDQLLAREIQDISENESDQFKKSIKIDKEELSENIELLASFRSINNIILDTKSQQSCDLESSGFKTNNQPLGRPVGSKPKQNFRSRQQFNKIISQPEVQLLTTERPIVLKLCSNSNIYSTFHKAALIFQSKKNQILIVETTKNISEQSECDVYWQQKTEVQIGNLSNKFINHFPCINKIVHKDSFYQSLRGLALKNAMFKSLIIDTFVLPHQLKQLFQMNYSQDSIYIVKPTQLSRGRGIYLTRNPMDFSNDIQSIIQIYMQQPLLHLGRKIDFRIYVLLYNSYAYLYEEALVRSSPKQFNLNSLDIDIHLTNTSIHGPNYKMQLSKFLSQSKQPQKIKHAFKLVAKAVRRLANPLFVKNSFELLGVDVILDVNFSPKIIEINASPSLVTECSADTVKSEMISDILSILQAQDKGRFELIE</sequence>
<evidence type="ECO:0000256" key="6">
    <source>
        <dbReference type="SAM" id="MobiDB-lite"/>
    </source>
</evidence>
<evidence type="ECO:0000313" key="8">
    <source>
        <dbReference type="EMBL" id="KAH0577560.1"/>
    </source>
</evidence>
<protein>
    <recommendedName>
        <fullName evidence="4">Tubulin--tyrosine ligase-like protein 5</fullName>
    </recommendedName>
</protein>
<dbReference type="PANTHER" id="PTHR12241">
    <property type="entry name" value="TUBULIN POLYGLUTAMYLASE"/>
    <property type="match status" value="1"/>
</dbReference>
<reference evidence="8" key="2">
    <citation type="submission" date="2020-12" db="EMBL/GenBank/DDBJ databases">
        <title>New Spironucleus salmonicida genome in near-complete chromosomes.</title>
        <authorList>
            <person name="Xu F."/>
            <person name="Kurt Z."/>
            <person name="Jimenez-Gonzalez A."/>
            <person name="Astvaldsson A."/>
            <person name="Andersson J.O."/>
            <person name="Svard S.G."/>
        </authorList>
    </citation>
    <scope>NUCLEOTIDE SEQUENCE</scope>
    <source>
        <strain evidence="8">ATCC 50377</strain>
    </source>
</reference>
<name>V6LH02_9EUKA</name>
<dbReference type="GO" id="GO:0015631">
    <property type="term" value="F:tubulin binding"/>
    <property type="evidence" value="ECO:0007669"/>
    <property type="project" value="TreeGrafter"/>
</dbReference>
<dbReference type="AlphaFoldDB" id="V6LH02"/>
<dbReference type="Proteomes" id="UP000018208">
    <property type="component" value="Unassembled WGS sequence"/>
</dbReference>
<dbReference type="GO" id="GO:0036064">
    <property type="term" value="C:ciliary basal body"/>
    <property type="evidence" value="ECO:0007669"/>
    <property type="project" value="TreeGrafter"/>
</dbReference>
<dbReference type="GO" id="GO:0005524">
    <property type="term" value="F:ATP binding"/>
    <property type="evidence" value="ECO:0007669"/>
    <property type="project" value="UniProtKB-KW"/>
</dbReference>
<dbReference type="EMBL" id="KI546135">
    <property type="protein sequence ID" value="EST43588.1"/>
    <property type="molecule type" value="Genomic_DNA"/>
</dbReference>
<dbReference type="OrthoDB" id="202825at2759"/>
<dbReference type="PANTHER" id="PTHR12241:SF145">
    <property type="entry name" value="TUBULIN POLYGLUTAMYLASE TTLL5"/>
    <property type="match status" value="1"/>
</dbReference>
<evidence type="ECO:0000256" key="4">
    <source>
        <dbReference type="ARBA" id="ARBA00041448"/>
    </source>
</evidence>
<dbReference type="GO" id="GO:0070740">
    <property type="term" value="F:tubulin-glutamic acid ligase activity"/>
    <property type="evidence" value="ECO:0007669"/>
    <property type="project" value="TreeGrafter"/>
</dbReference>
<evidence type="ECO:0000256" key="3">
    <source>
        <dbReference type="ARBA" id="ARBA00022840"/>
    </source>
</evidence>
<dbReference type="Gene3D" id="3.30.470.20">
    <property type="entry name" value="ATP-grasp fold, B domain"/>
    <property type="match status" value="1"/>
</dbReference>
<evidence type="ECO:0000256" key="5">
    <source>
        <dbReference type="ARBA" id="ARBA00049274"/>
    </source>
</evidence>
<reference evidence="7 8" key="1">
    <citation type="journal article" date="2014" name="PLoS Genet.">
        <title>The Genome of Spironucleus salmonicida Highlights a Fish Pathogen Adapted to Fluctuating Environments.</title>
        <authorList>
            <person name="Xu F."/>
            <person name="Jerlstrom-Hultqvist J."/>
            <person name="Einarsson E."/>
            <person name="Astvaldsson A."/>
            <person name="Svard S.G."/>
            <person name="Andersson J.O."/>
        </authorList>
    </citation>
    <scope>NUCLEOTIDE SEQUENCE</scope>
    <source>
        <strain evidence="8">ATCC 50377</strain>
    </source>
</reference>
<proteinExistence type="predicted"/>
<keyword evidence="3" id="KW-0067">ATP-binding</keyword>
<dbReference type="EMBL" id="AUWU02000001">
    <property type="protein sequence ID" value="KAH0577560.1"/>
    <property type="molecule type" value="Genomic_DNA"/>
</dbReference>
<evidence type="ECO:0000313" key="7">
    <source>
        <dbReference type="EMBL" id="EST43588.1"/>
    </source>
</evidence>
<dbReference type="InterPro" id="IPR004344">
    <property type="entry name" value="TTL/TTLL_fam"/>
</dbReference>
<gene>
    <name evidence="7" type="ORF">SS50377_16629</name>
    <name evidence="8" type="ORF">SS50377_20914</name>
</gene>
<keyword evidence="1 7" id="KW-0436">Ligase</keyword>
<evidence type="ECO:0000256" key="1">
    <source>
        <dbReference type="ARBA" id="ARBA00022598"/>
    </source>
</evidence>
<keyword evidence="9" id="KW-1185">Reference proteome</keyword>
<keyword evidence="2" id="KW-0547">Nucleotide-binding</keyword>
<dbReference type="SUPFAM" id="SSF56059">
    <property type="entry name" value="Glutathione synthetase ATP-binding domain-like"/>
    <property type="match status" value="1"/>
</dbReference>
<evidence type="ECO:0000256" key="2">
    <source>
        <dbReference type="ARBA" id="ARBA00022741"/>
    </source>
</evidence>
<dbReference type="VEuPathDB" id="GiardiaDB:SS50377_20914"/>
<feature type="compositionally biased region" description="Polar residues" evidence="6">
    <location>
        <begin position="304"/>
        <end position="315"/>
    </location>
</feature>
<comment type="catalytic activity">
    <reaction evidence="5">
        <text>L-glutamyl-[protein] + L-glutamate + ATP = gamma-L-glutamyl-L-glutamyl-[protein] + ADP + phosphate + H(+)</text>
        <dbReference type="Rhea" id="RHEA:60144"/>
        <dbReference type="Rhea" id="RHEA-COMP:10208"/>
        <dbReference type="Rhea" id="RHEA-COMP:15517"/>
        <dbReference type="ChEBI" id="CHEBI:15378"/>
        <dbReference type="ChEBI" id="CHEBI:29973"/>
        <dbReference type="ChEBI" id="CHEBI:29985"/>
        <dbReference type="ChEBI" id="CHEBI:30616"/>
        <dbReference type="ChEBI" id="CHEBI:43474"/>
        <dbReference type="ChEBI" id="CHEBI:143622"/>
        <dbReference type="ChEBI" id="CHEBI:456216"/>
    </reaction>
    <physiologicalReaction direction="left-to-right" evidence="5">
        <dbReference type="Rhea" id="RHEA:60145"/>
    </physiologicalReaction>
</comment>
<accession>V6LH02</accession>